<feature type="region of interest" description="Disordered" evidence="1">
    <location>
        <begin position="166"/>
        <end position="233"/>
    </location>
</feature>
<dbReference type="CDD" id="cd06170">
    <property type="entry name" value="LuxR_C_like"/>
    <property type="match status" value="1"/>
</dbReference>
<proteinExistence type="predicted"/>
<gene>
    <name evidence="3" type="ORF">Asi03nite_67620</name>
</gene>
<protein>
    <recommendedName>
        <fullName evidence="2">HTH luxR-type domain-containing protein</fullName>
    </recommendedName>
</protein>
<dbReference type="Proteomes" id="UP000629619">
    <property type="component" value="Unassembled WGS sequence"/>
</dbReference>
<comment type="caution">
    <text evidence="3">The sequence shown here is derived from an EMBL/GenBank/DDBJ whole genome shotgun (WGS) entry which is preliminary data.</text>
</comment>
<dbReference type="AlphaFoldDB" id="A0A919NEG7"/>
<evidence type="ECO:0000313" key="3">
    <source>
        <dbReference type="EMBL" id="GIF09224.1"/>
    </source>
</evidence>
<sequence length="233" mass="23934">MSLQTHRSHTGAVAQRPVLAPHLQETIESLAAGETAREMAARLYISPNTVKSRLKTLYQQLGARDQAHAVAIGFRIGVLRPPGEADPGPGRQPVMIGTLDPDSLRDTIAELTALLRIVERVRQLDGGHLPELLRQVGELASRPHDDPEGALARIAEIAAEAGFGVDGEAGAAPGPNGAAENEAGPNGAAGTGAGPGVAAQAGELPGEQARARKDGAEYGLGVNVPGAEAESGR</sequence>
<keyword evidence="4" id="KW-1185">Reference proteome</keyword>
<feature type="compositionally biased region" description="Low complexity" evidence="1">
    <location>
        <begin position="166"/>
        <end position="186"/>
    </location>
</feature>
<dbReference type="InterPro" id="IPR036388">
    <property type="entry name" value="WH-like_DNA-bd_sf"/>
</dbReference>
<dbReference type="SMART" id="SM00421">
    <property type="entry name" value="HTH_LUXR"/>
    <property type="match status" value="1"/>
</dbReference>
<dbReference type="InterPro" id="IPR016032">
    <property type="entry name" value="Sig_transdc_resp-reg_C-effctor"/>
</dbReference>
<evidence type="ECO:0000256" key="1">
    <source>
        <dbReference type="SAM" id="MobiDB-lite"/>
    </source>
</evidence>
<dbReference type="Pfam" id="PF00196">
    <property type="entry name" value="GerE"/>
    <property type="match status" value="1"/>
</dbReference>
<dbReference type="GO" id="GO:0006355">
    <property type="term" value="P:regulation of DNA-templated transcription"/>
    <property type="evidence" value="ECO:0007669"/>
    <property type="project" value="InterPro"/>
</dbReference>
<dbReference type="GO" id="GO:0003677">
    <property type="term" value="F:DNA binding"/>
    <property type="evidence" value="ECO:0007669"/>
    <property type="project" value="InterPro"/>
</dbReference>
<evidence type="ECO:0000313" key="4">
    <source>
        <dbReference type="Proteomes" id="UP000629619"/>
    </source>
</evidence>
<name>A0A919NEG7_9ACTN</name>
<accession>A0A919NEG7</accession>
<dbReference type="Gene3D" id="1.10.10.10">
    <property type="entry name" value="Winged helix-like DNA-binding domain superfamily/Winged helix DNA-binding domain"/>
    <property type="match status" value="1"/>
</dbReference>
<evidence type="ECO:0000259" key="2">
    <source>
        <dbReference type="SMART" id="SM00421"/>
    </source>
</evidence>
<dbReference type="InterPro" id="IPR000792">
    <property type="entry name" value="Tscrpt_reg_LuxR_C"/>
</dbReference>
<dbReference type="EMBL" id="BOMW01000078">
    <property type="protein sequence ID" value="GIF09224.1"/>
    <property type="molecule type" value="Genomic_DNA"/>
</dbReference>
<feature type="domain" description="HTH luxR-type" evidence="2">
    <location>
        <begin position="16"/>
        <end position="73"/>
    </location>
</feature>
<dbReference type="RefSeq" id="WP_275409514.1">
    <property type="nucleotide sequence ID" value="NZ_BOMW01000078.1"/>
</dbReference>
<organism evidence="3 4">
    <name type="scientific">Actinoplanes siamensis</name>
    <dbReference type="NCBI Taxonomy" id="1223317"/>
    <lineage>
        <taxon>Bacteria</taxon>
        <taxon>Bacillati</taxon>
        <taxon>Actinomycetota</taxon>
        <taxon>Actinomycetes</taxon>
        <taxon>Micromonosporales</taxon>
        <taxon>Micromonosporaceae</taxon>
        <taxon>Actinoplanes</taxon>
    </lineage>
</organism>
<dbReference type="SUPFAM" id="SSF46894">
    <property type="entry name" value="C-terminal effector domain of the bipartite response regulators"/>
    <property type="match status" value="1"/>
</dbReference>
<reference evidence="3" key="1">
    <citation type="submission" date="2021-01" db="EMBL/GenBank/DDBJ databases">
        <title>Whole genome shotgun sequence of Actinoplanes siamensis NBRC 109076.</title>
        <authorList>
            <person name="Komaki H."/>
            <person name="Tamura T."/>
        </authorList>
    </citation>
    <scope>NUCLEOTIDE SEQUENCE</scope>
    <source>
        <strain evidence="3">NBRC 109076</strain>
    </source>
</reference>